<keyword evidence="7" id="KW-1185">Reference proteome</keyword>
<evidence type="ECO:0000256" key="5">
    <source>
        <dbReference type="RuleBase" id="RU362059"/>
    </source>
</evidence>
<dbReference type="Proteomes" id="UP000008711">
    <property type="component" value="Unassembled WGS sequence"/>
</dbReference>
<dbReference type="EC" id="2.4.1.17" evidence="5"/>
<keyword evidence="5" id="KW-0732">Signal</keyword>
<keyword evidence="5" id="KW-0812">Transmembrane</keyword>
<organism evidence="6 7">
    <name type="scientific">Drosophila erecta</name>
    <name type="common">Fruit fly</name>
    <dbReference type="NCBI Taxonomy" id="7220"/>
    <lineage>
        <taxon>Eukaryota</taxon>
        <taxon>Metazoa</taxon>
        <taxon>Ecdysozoa</taxon>
        <taxon>Arthropoda</taxon>
        <taxon>Hexapoda</taxon>
        <taxon>Insecta</taxon>
        <taxon>Pterygota</taxon>
        <taxon>Neoptera</taxon>
        <taxon>Endopterygota</taxon>
        <taxon>Diptera</taxon>
        <taxon>Brachycera</taxon>
        <taxon>Muscomorpha</taxon>
        <taxon>Ephydroidea</taxon>
        <taxon>Drosophilidae</taxon>
        <taxon>Drosophila</taxon>
        <taxon>Sophophora</taxon>
    </lineage>
</organism>
<evidence type="ECO:0000313" key="7">
    <source>
        <dbReference type="Proteomes" id="UP000008711"/>
    </source>
</evidence>
<evidence type="ECO:0000256" key="3">
    <source>
        <dbReference type="ARBA" id="ARBA00022679"/>
    </source>
</evidence>
<evidence type="ECO:0000256" key="2">
    <source>
        <dbReference type="ARBA" id="ARBA00022676"/>
    </source>
</evidence>
<dbReference type="Pfam" id="PF00201">
    <property type="entry name" value="UDPGT"/>
    <property type="match status" value="1"/>
</dbReference>
<dbReference type="Gene3D" id="3.40.50.2000">
    <property type="entry name" value="Glycogen Phosphorylase B"/>
    <property type="match status" value="2"/>
</dbReference>
<dbReference type="GO" id="GO:0016020">
    <property type="term" value="C:membrane"/>
    <property type="evidence" value="ECO:0007669"/>
    <property type="project" value="UniProtKB-SubCell"/>
</dbReference>
<dbReference type="CDD" id="cd03784">
    <property type="entry name" value="GT1_Gtf-like"/>
    <property type="match status" value="1"/>
</dbReference>
<dbReference type="PANTHER" id="PTHR48043:SF159">
    <property type="entry name" value="EG:EG0003.4 PROTEIN-RELATED"/>
    <property type="match status" value="1"/>
</dbReference>
<comment type="subcellular location">
    <subcellularLocation>
        <location evidence="5">Membrane</location>
        <topology evidence="5">Single-pass membrane protein</topology>
    </subcellularLocation>
</comment>
<dbReference type="GO" id="GO:0015020">
    <property type="term" value="F:glucuronosyltransferase activity"/>
    <property type="evidence" value="ECO:0007669"/>
    <property type="project" value="UniProtKB-EC"/>
</dbReference>
<keyword evidence="5" id="KW-0472">Membrane</keyword>
<dbReference type="FunFam" id="3.40.50.2000:FF:000144">
    <property type="entry name" value="UDP-glucuronosyltransferase"/>
    <property type="match status" value="1"/>
</dbReference>
<keyword evidence="5" id="KW-1133">Transmembrane helix</keyword>
<dbReference type="KEGG" id="der:6551883"/>
<dbReference type="FunFam" id="3.40.50.2000:FF:000050">
    <property type="entry name" value="UDP-glucuronosyltransferase"/>
    <property type="match status" value="1"/>
</dbReference>
<dbReference type="SUPFAM" id="SSF53756">
    <property type="entry name" value="UDP-Glycosyltransferase/glycogen phosphorylase"/>
    <property type="match status" value="1"/>
</dbReference>
<dbReference type="InterPro" id="IPR050271">
    <property type="entry name" value="UDP-glycosyltransferase"/>
</dbReference>
<feature type="transmembrane region" description="Helical" evidence="5">
    <location>
        <begin position="481"/>
        <end position="507"/>
    </location>
</feature>
<protein>
    <recommendedName>
        <fullName evidence="5">UDP-glucuronosyltransferase</fullName>
        <ecNumber evidence="5">2.4.1.17</ecNumber>
    </recommendedName>
</protein>
<dbReference type="PROSITE" id="PS00375">
    <property type="entry name" value="UDPGT"/>
    <property type="match status" value="1"/>
</dbReference>
<dbReference type="HOGENOM" id="CLU_012949_0_2_1"/>
<gene>
    <name evidence="6" type="primary">Dere\GG17891</name>
    <name evidence="6" type="ORF">Dere_GG17891</name>
</gene>
<accession>B3NZJ2</accession>
<evidence type="ECO:0000256" key="1">
    <source>
        <dbReference type="ARBA" id="ARBA00009995"/>
    </source>
</evidence>
<keyword evidence="3 4" id="KW-0808">Transferase</keyword>
<name>B3NZJ2_DROER</name>
<dbReference type="OrthoDB" id="5835829at2759"/>
<evidence type="ECO:0000256" key="4">
    <source>
        <dbReference type="RuleBase" id="RU003718"/>
    </source>
</evidence>
<proteinExistence type="inferred from homology"/>
<dbReference type="AlphaFoldDB" id="B3NZJ2"/>
<dbReference type="PANTHER" id="PTHR48043">
    <property type="entry name" value="EG:EG0003.4 PROTEIN-RELATED"/>
    <property type="match status" value="1"/>
</dbReference>
<reference evidence="6 7" key="1">
    <citation type="journal article" date="2007" name="Nature">
        <title>Evolution of genes and genomes on the Drosophila phylogeny.</title>
        <authorList>
            <consortium name="Drosophila 12 Genomes Consortium"/>
            <person name="Clark A.G."/>
            <person name="Eisen M.B."/>
            <person name="Smith D.R."/>
            <person name="Bergman C.M."/>
            <person name="Oliver B."/>
            <person name="Markow T.A."/>
            <person name="Kaufman T.C."/>
            <person name="Kellis M."/>
            <person name="Gelbart W."/>
            <person name="Iyer V.N."/>
            <person name="Pollard D.A."/>
            <person name="Sackton T.B."/>
            <person name="Larracuente A.M."/>
            <person name="Singh N.D."/>
            <person name="Abad J.P."/>
            <person name="Abt D.N."/>
            <person name="Adryan B."/>
            <person name="Aguade M."/>
            <person name="Akashi H."/>
            <person name="Anderson W.W."/>
            <person name="Aquadro C.F."/>
            <person name="Ardell D.H."/>
            <person name="Arguello R."/>
            <person name="Artieri C.G."/>
            <person name="Barbash D.A."/>
            <person name="Barker D."/>
            <person name="Barsanti P."/>
            <person name="Batterham P."/>
            <person name="Batzoglou S."/>
            <person name="Begun D."/>
            <person name="Bhutkar A."/>
            <person name="Blanco E."/>
            <person name="Bosak S.A."/>
            <person name="Bradley R.K."/>
            <person name="Brand A.D."/>
            <person name="Brent M.R."/>
            <person name="Brooks A.N."/>
            <person name="Brown R.H."/>
            <person name="Butlin R.K."/>
            <person name="Caggese C."/>
            <person name="Calvi B.R."/>
            <person name="Bernardo de Carvalho A."/>
            <person name="Caspi A."/>
            <person name="Castrezana S."/>
            <person name="Celniker S.E."/>
            <person name="Chang J.L."/>
            <person name="Chapple C."/>
            <person name="Chatterji S."/>
            <person name="Chinwalla A."/>
            <person name="Civetta A."/>
            <person name="Clifton S.W."/>
            <person name="Comeron J.M."/>
            <person name="Costello J.C."/>
            <person name="Coyne J.A."/>
            <person name="Daub J."/>
            <person name="David R.G."/>
            <person name="Delcher A.L."/>
            <person name="Delehaunty K."/>
            <person name="Do C.B."/>
            <person name="Ebling H."/>
            <person name="Edwards K."/>
            <person name="Eickbush T."/>
            <person name="Evans J.D."/>
            <person name="Filipski A."/>
            <person name="Findeiss S."/>
            <person name="Freyhult E."/>
            <person name="Fulton L."/>
            <person name="Fulton R."/>
            <person name="Garcia A.C."/>
            <person name="Gardiner A."/>
            <person name="Garfield D.A."/>
            <person name="Garvin B.E."/>
            <person name="Gibson G."/>
            <person name="Gilbert D."/>
            <person name="Gnerre S."/>
            <person name="Godfrey J."/>
            <person name="Good R."/>
            <person name="Gotea V."/>
            <person name="Gravely B."/>
            <person name="Greenberg A.J."/>
            <person name="Griffiths-Jones S."/>
            <person name="Gross S."/>
            <person name="Guigo R."/>
            <person name="Gustafson E.A."/>
            <person name="Haerty W."/>
            <person name="Hahn M.W."/>
            <person name="Halligan D.L."/>
            <person name="Halpern A.L."/>
            <person name="Halter G.M."/>
            <person name="Han M.V."/>
            <person name="Heger A."/>
            <person name="Hillier L."/>
            <person name="Hinrichs A.S."/>
            <person name="Holmes I."/>
            <person name="Hoskins R.A."/>
            <person name="Hubisz M.J."/>
            <person name="Hultmark D."/>
            <person name="Huntley M.A."/>
            <person name="Jaffe D.B."/>
            <person name="Jagadeeshan S."/>
            <person name="Jeck W.R."/>
            <person name="Johnson J."/>
            <person name="Jones C.D."/>
            <person name="Jordan W.C."/>
            <person name="Karpen G.H."/>
            <person name="Kataoka E."/>
            <person name="Keightley P.D."/>
            <person name="Kheradpour P."/>
            <person name="Kirkness E.F."/>
            <person name="Koerich L.B."/>
            <person name="Kristiansen K."/>
            <person name="Kudrna D."/>
            <person name="Kulathinal R.J."/>
            <person name="Kumar S."/>
            <person name="Kwok R."/>
            <person name="Lander E."/>
            <person name="Langley C.H."/>
            <person name="Lapoint R."/>
            <person name="Lazzaro B.P."/>
            <person name="Lee S.J."/>
            <person name="Levesque L."/>
            <person name="Li R."/>
            <person name="Lin C.F."/>
            <person name="Lin M.F."/>
            <person name="Lindblad-Toh K."/>
            <person name="Llopart A."/>
            <person name="Long M."/>
            <person name="Low L."/>
            <person name="Lozovsky E."/>
            <person name="Lu J."/>
            <person name="Luo M."/>
            <person name="Machado C.A."/>
            <person name="Makalowski W."/>
            <person name="Marzo M."/>
            <person name="Matsuda M."/>
            <person name="Matzkin L."/>
            <person name="McAllister B."/>
            <person name="McBride C.S."/>
            <person name="McKernan B."/>
            <person name="McKernan K."/>
            <person name="Mendez-Lago M."/>
            <person name="Minx P."/>
            <person name="Mollenhauer M.U."/>
            <person name="Montooth K."/>
            <person name="Mount S.M."/>
            <person name="Mu X."/>
            <person name="Myers E."/>
            <person name="Negre B."/>
            <person name="Newfeld S."/>
            <person name="Nielsen R."/>
            <person name="Noor M.A."/>
            <person name="O'Grady P."/>
            <person name="Pachter L."/>
            <person name="Papaceit M."/>
            <person name="Parisi M.J."/>
            <person name="Parisi M."/>
            <person name="Parts L."/>
            <person name="Pedersen J.S."/>
            <person name="Pesole G."/>
            <person name="Phillippy A.M."/>
            <person name="Ponting C.P."/>
            <person name="Pop M."/>
            <person name="Porcelli D."/>
            <person name="Powell J.R."/>
            <person name="Prohaska S."/>
            <person name="Pruitt K."/>
            <person name="Puig M."/>
            <person name="Quesneville H."/>
            <person name="Ram K.R."/>
            <person name="Rand D."/>
            <person name="Rasmussen M.D."/>
            <person name="Reed L.K."/>
            <person name="Reenan R."/>
            <person name="Reily A."/>
            <person name="Remington K.A."/>
            <person name="Rieger T.T."/>
            <person name="Ritchie M.G."/>
            <person name="Robin C."/>
            <person name="Rogers Y.H."/>
            <person name="Rohde C."/>
            <person name="Rozas J."/>
            <person name="Rubenfield M.J."/>
            <person name="Ruiz A."/>
            <person name="Russo S."/>
            <person name="Salzberg S.L."/>
            <person name="Sanchez-Gracia A."/>
            <person name="Saranga D.J."/>
            <person name="Sato H."/>
            <person name="Schaeffer S.W."/>
            <person name="Schatz M.C."/>
            <person name="Schlenke T."/>
            <person name="Schwartz R."/>
            <person name="Segarra C."/>
            <person name="Singh R.S."/>
            <person name="Sirot L."/>
            <person name="Sirota M."/>
            <person name="Sisneros N.B."/>
            <person name="Smith C.D."/>
            <person name="Smith T.F."/>
            <person name="Spieth J."/>
            <person name="Stage D.E."/>
            <person name="Stark A."/>
            <person name="Stephan W."/>
            <person name="Strausberg R.L."/>
            <person name="Strempel S."/>
            <person name="Sturgill D."/>
            <person name="Sutton G."/>
            <person name="Sutton G.G."/>
            <person name="Tao W."/>
            <person name="Teichmann S."/>
            <person name="Tobari Y.N."/>
            <person name="Tomimura Y."/>
            <person name="Tsolas J.M."/>
            <person name="Valente V.L."/>
            <person name="Venter E."/>
            <person name="Venter J.C."/>
            <person name="Vicario S."/>
            <person name="Vieira F.G."/>
            <person name="Vilella A.J."/>
            <person name="Villasante A."/>
            <person name="Walenz B."/>
            <person name="Wang J."/>
            <person name="Wasserman M."/>
            <person name="Watts T."/>
            <person name="Wilson D."/>
            <person name="Wilson R.K."/>
            <person name="Wing R.A."/>
            <person name="Wolfner M.F."/>
            <person name="Wong A."/>
            <person name="Wong G.K."/>
            <person name="Wu C.I."/>
            <person name="Wu G."/>
            <person name="Yamamoto D."/>
            <person name="Yang H.P."/>
            <person name="Yang S.P."/>
            <person name="Yorke J.A."/>
            <person name="Yoshida K."/>
            <person name="Zdobnov E."/>
            <person name="Zhang P."/>
            <person name="Zhang Y."/>
            <person name="Zimin A.V."/>
            <person name="Baldwin J."/>
            <person name="Abdouelleil A."/>
            <person name="Abdulkadir J."/>
            <person name="Abebe A."/>
            <person name="Abera B."/>
            <person name="Abreu J."/>
            <person name="Acer S.C."/>
            <person name="Aftuck L."/>
            <person name="Alexander A."/>
            <person name="An P."/>
            <person name="Anderson E."/>
            <person name="Anderson S."/>
            <person name="Arachi H."/>
            <person name="Azer M."/>
            <person name="Bachantsang P."/>
            <person name="Barry A."/>
            <person name="Bayul T."/>
            <person name="Berlin A."/>
            <person name="Bessette D."/>
            <person name="Bloom T."/>
            <person name="Blye J."/>
            <person name="Boguslavskiy L."/>
            <person name="Bonnet C."/>
            <person name="Boukhgalter B."/>
            <person name="Bourzgui I."/>
            <person name="Brown A."/>
            <person name="Cahill P."/>
            <person name="Channer S."/>
            <person name="Cheshatsang Y."/>
            <person name="Chuda L."/>
            <person name="Citroen M."/>
            <person name="Collymore A."/>
            <person name="Cooke P."/>
            <person name="Costello M."/>
            <person name="D'Aco K."/>
            <person name="Daza R."/>
            <person name="De Haan G."/>
            <person name="DeGray S."/>
            <person name="DeMaso C."/>
            <person name="Dhargay N."/>
            <person name="Dooley K."/>
            <person name="Dooley E."/>
            <person name="Doricent M."/>
            <person name="Dorje P."/>
            <person name="Dorjee K."/>
            <person name="Dupes A."/>
            <person name="Elong R."/>
            <person name="Falk J."/>
            <person name="Farina A."/>
            <person name="Faro S."/>
            <person name="Ferguson D."/>
            <person name="Fisher S."/>
            <person name="Foley C.D."/>
            <person name="Franke A."/>
            <person name="Friedrich D."/>
            <person name="Gadbois L."/>
            <person name="Gearin G."/>
            <person name="Gearin C.R."/>
            <person name="Giannoukos G."/>
            <person name="Goode T."/>
            <person name="Graham J."/>
            <person name="Grandbois E."/>
            <person name="Grewal S."/>
            <person name="Gyaltsen K."/>
            <person name="Hafez N."/>
            <person name="Hagos B."/>
            <person name="Hall J."/>
            <person name="Henson C."/>
            <person name="Hollinger A."/>
            <person name="Honan T."/>
            <person name="Huard M.D."/>
            <person name="Hughes L."/>
            <person name="Hurhula B."/>
            <person name="Husby M.E."/>
            <person name="Kamat A."/>
            <person name="Kanga B."/>
            <person name="Kashin S."/>
            <person name="Khazanovich D."/>
            <person name="Kisner P."/>
            <person name="Lance K."/>
            <person name="Lara M."/>
            <person name="Lee W."/>
            <person name="Lennon N."/>
            <person name="Letendre F."/>
            <person name="LeVine R."/>
            <person name="Lipovsky A."/>
            <person name="Liu X."/>
            <person name="Liu J."/>
            <person name="Liu S."/>
            <person name="Lokyitsang T."/>
            <person name="Lokyitsang Y."/>
            <person name="Lubonja R."/>
            <person name="Lui A."/>
            <person name="MacDonald P."/>
            <person name="Magnisalis V."/>
            <person name="Maru K."/>
            <person name="Matthews C."/>
            <person name="McCusker W."/>
            <person name="McDonough S."/>
            <person name="Mehta T."/>
            <person name="Meldrim J."/>
            <person name="Meneus L."/>
            <person name="Mihai O."/>
            <person name="Mihalev A."/>
            <person name="Mihova T."/>
            <person name="Mittelman R."/>
            <person name="Mlenga V."/>
            <person name="Montmayeur A."/>
            <person name="Mulrain L."/>
            <person name="Navidi A."/>
            <person name="Naylor J."/>
            <person name="Negash T."/>
            <person name="Nguyen T."/>
            <person name="Nguyen N."/>
            <person name="Nicol R."/>
            <person name="Norbu C."/>
            <person name="Norbu N."/>
            <person name="Novod N."/>
            <person name="O'Neill B."/>
            <person name="Osman S."/>
            <person name="Markiewicz E."/>
            <person name="Oyono O.L."/>
            <person name="Patti C."/>
            <person name="Phunkhang P."/>
            <person name="Pierre F."/>
            <person name="Priest M."/>
            <person name="Raghuraman S."/>
            <person name="Rege F."/>
            <person name="Reyes R."/>
            <person name="Rise C."/>
            <person name="Rogov P."/>
            <person name="Ross K."/>
            <person name="Ryan E."/>
            <person name="Settipalli S."/>
            <person name="Shea T."/>
            <person name="Sherpa N."/>
            <person name="Shi L."/>
            <person name="Shih D."/>
            <person name="Sparrow T."/>
            <person name="Spaulding J."/>
            <person name="Stalker J."/>
            <person name="Stange-Thomann N."/>
            <person name="Stavropoulos S."/>
            <person name="Stone C."/>
            <person name="Strader C."/>
            <person name="Tesfaye S."/>
            <person name="Thomson T."/>
            <person name="Thoulutsang Y."/>
            <person name="Thoulutsang D."/>
            <person name="Topham K."/>
            <person name="Topping I."/>
            <person name="Tsamla T."/>
            <person name="Vassiliev H."/>
            <person name="Vo A."/>
            <person name="Wangchuk T."/>
            <person name="Wangdi T."/>
            <person name="Weiand M."/>
            <person name="Wilkinson J."/>
            <person name="Wilson A."/>
            <person name="Yadav S."/>
            <person name="Young G."/>
            <person name="Yu Q."/>
            <person name="Zembek L."/>
            <person name="Zhong D."/>
            <person name="Zimmer A."/>
            <person name="Zwirko Z."/>
            <person name="Jaffe D.B."/>
            <person name="Alvarez P."/>
            <person name="Brockman W."/>
            <person name="Butler J."/>
            <person name="Chin C."/>
            <person name="Gnerre S."/>
            <person name="Grabherr M."/>
            <person name="Kleber M."/>
            <person name="Mauceli E."/>
            <person name="MacCallum I."/>
        </authorList>
    </citation>
    <scope>NUCLEOTIDE SEQUENCE [LARGE SCALE GENOMIC DNA]</scope>
    <source>
        <strain evidence="6 7">TSC#14021-0224.01</strain>
    </source>
</reference>
<reference evidence="6 7" key="2">
    <citation type="journal article" date="2008" name="Bioinformatics">
        <title>Assembly reconciliation.</title>
        <authorList>
            <person name="Zimin A.V."/>
            <person name="Smith D.R."/>
            <person name="Sutton G."/>
            <person name="Yorke J.A."/>
        </authorList>
    </citation>
    <scope>NUCLEOTIDE SEQUENCE [LARGE SCALE GENOMIC DNA]</scope>
    <source>
        <strain evidence="6 7">TSC#14021-0224.01</strain>
    </source>
</reference>
<comment type="similarity">
    <text evidence="1 4">Belongs to the UDP-glycosyltransferase family.</text>
</comment>
<dbReference type="OMA" id="RFGDRMN"/>
<dbReference type="InterPro" id="IPR002213">
    <property type="entry name" value="UDP_glucos_trans"/>
</dbReference>
<dbReference type="InterPro" id="IPR035595">
    <property type="entry name" value="UDP_glycos_trans_CS"/>
</dbReference>
<sequence>MRWLLNSWLLLLSALLGQSWGYSYLMISPTSSKSHYAVGFALAKRLAAAGHEVTLISPFPQKKPIKNIIDVDTPNIITVMGVYKARILQNAKKPVILRYPIISLMGLDLTEALLKEPSVQELLKQNRTFDGVICETFMNDAHYGFAEHFGAPLIALSSLGATGWTSDLVGTPSPPSYVPHCLLRFGDRMNFWERAQNLGFQIYEFIYENLINLPRHEALYRKYFPNNKKDFYEMRKDTSLVLLNNHVSISNPRPYSPNMIEVGGMHVNRKAPKPLPQNIRKFIEEAEHGVIYFSLGSNLNSKDLPKKKRKAIVDTLRSLKYRVIWKYEAETFADKPENVLISKWLPQDDILAHEKVIAFITHGGLLSTMESIYHGKPVVGIPFFGDQFMNMARAEQMGYGITVKYAELTASKLRSAIDRITGDPVYTERVKAISNQYRDQKETPLERAVYWVEHVTRQKGAKYLRSASQDLNFIQYHNLDVLAAFVSVIGLTVIFVFLLVRFLFIYIRGSLLKSKSSKLKVN</sequence>
<dbReference type="PhylomeDB" id="B3NZJ2"/>
<comment type="catalytic activity">
    <reaction evidence="5">
        <text>glucuronate acceptor + UDP-alpha-D-glucuronate = acceptor beta-D-glucuronoside + UDP + H(+)</text>
        <dbReference type="Rhea" id="RHEA:21032"/>
        <dbReference type="ChEBI" id="CHEBI:15378"/>
        <dbReference type="ChEBI" id="CHEBI:58052"/>
        <dbReference type="ChEBI" id="CHEBI:58223"/>
        <dbReference type="ChEBI" id="CHEBI:132367"/>
        <dbReference type="ChEBI" id="CHEBI:132368"/>
        <dbReference type="EC" id="2.4.1.17"/>
    </reaction>
</comment>
<feature type="signal peptide" evidence="5">
    <location>
        <begin position="1"/>
        <end position="21"/>
    </location>
</feature>
<keyword evidence="2 4" id="KW-0328">Glycosyltransferase</keyword>
<dbReference type="eggNOG" id="KOG1192">
    <property type="taxonomic scope" value="Eukaryota"/>
</dbReference>
<feature type="chain" id="PRO_5005122900" description="UDP-glucuronosyltransferase" evidence="5">
    <location>
        <begin position="22"/>
        <end position="522"/>
    </location>
</feature>
<evidence type="ECO:0000313" key="6">
    <source>
        <dbReference type="EMBL" id="EDV49565.1"/>
    </source>
</evidence>
<dbReference type="EMBL" id="CH954181">
    <property type="protein sequence ID" value="EDV49565.1"/>
    <property type="molecule type" value="Genomic_DNA"/>
</dbReference>